<proteinExistence type="predicted"/>
<sequence>MRELGIHASMGHHGLADTAAWRMLRDQHDENGSVVGPCFRRVAQSGITRRGRSVPERSF</sequence>
<organism evidence="1 2">
    <name type="scientific">Actinopolyspora biskrensis</name>
    <dbReference type="NCBI Taxonomy" id="1470178"/>
    <lineage>
        <taxon>Bacteria</taxon>
        <taxon>Bacillati</taxon>
        <taxon>Actinomycetota</taxon>
        <taxon>Actinomycetes</taxon>
        <taxon>Actinopolysporales</taxon>
        <taxon>Actinopolysporaceae</taxon>
        <taxon>Actinopolyspora</taxon>
    </lineage>
</organism>
<gene>
    <name evidence="1" type="ORF">FHR84_003379</name>
</gene>
<reference evidence="1 2" key="1">
    <citation type="submission" date="2020-07" db="EMBL/GenBank/DDBJ databases">
        <title>Genomic Encyclopedia of Type Strains, Phase III (KMG-III): the genomes of soil and plant-associated and newly described type strains.</title>
        <authorList>
            <person name="Whitman W."/>
        </authorList>
    </citation>
    <scope>NUCLEOTIDE SEQUENCE [LARGE SCALE GENOMIC DNA]</scope>
    <source>
        <strain evidence="1 2">CECT 8576</strain>
    </source>
</reference>
<keyword evidence="2" id="KW-1185">Reference proteome</keyword>
<accession>A0A852Z1G6</accession>
<evidence type="ECO:0000313" key="1">
    <source>
        <dbReference type="EMBL" id="NYH80030.1"/>
    </source>
</evidence>
<dbReference type="EMBL" id="JACBYW010000006">
    <property type="protein sequence ID" value="NYH80030.1"/>
    <property type="molecule type" value="Genomic_DNA"/>
</dbReference>
<dbReference type="Proteomes" id="UP000548304">
    <property type="component" value="Unassembled WGS sequence"/>
</dbReference>
<name>A0A852Z1G6_9ACTN</name>
<protein>
    <submittedName>
        <fullName evidence="1">Uncharacterized protein</fullName>
    </submittedName>
</protein>
<dbReference type="AlphaFoldDB" id="A0A852Z1G6"/>
<evidence type="ECO:0000313" key="2">
    <source>
        <dbReference type="Proteomes" id="UP000548304"/>
    </source>
</evidence>
<comment type="caution">
    <text evidence="1">The sequence shown here is derived from an EMBL/GenBank/DDBJ whole genome shotgun (WGS) entry which is preliminary data.</text>
</comment>